<dbReference type="InterPro" id="IPR028082">
    <property type="entry name" value="Peripla_BP_I"/>
</dbReference>
<name>A0ABV9CU27_9ACTN</name>
<dbReference type="Proteomes" id="UP001596004">
    <property type="component" value="Unassembled WGS sequence"/>
</dbReference>
<sequence>MRNPEDPSIVGFDDSSRREMPPPLTPVRHPLDDRADEATRLVHDEPTHP</sequence>
<evidence type="ECO:0000313" key="2">
    <source>
        <dbReference type="EMBL" id="MFC4536736.1"/>
    </source>
</evidence>
<comment type="caution">
    <text evidence="2">The sequence shown here is derived from an EMBL/GenBank/DDBJ whole genome shotgun (WGS) entry which is preliminary data.</text>
</comment>
<protein>
    <submittedName>
        <fullName evidence="2">Uncharacterized protein</fullName>
    </submittedName>
</protein>
<dbReference type="EMBL" id="JBHSFP010000056">
    <property type="protein sequence ID" value="MFC4536736.1"/>
    <property type="molecule type" value="Genomic_DNA"/>
</dbReference>
<reference evidence="3" key="1">
    <citation type="journal article" date="2019" name="Int. J. Syst. Evol. Microbiol.">
        <title>The Global Catalogue of Microorganisms (GCM) 10K type strain sequencing project: providing services to taxonomists for standard genome sequencing and annotation.</title>
        <authorList>
            <consortium name="The Broad Institute Genomics Platform"/>
            <consortium name="The Broad Institute Genome Sequencing Center for Infectious Disease"/>
            <person name="Wu L."/>
            <person name="Ma J."/>
        </authorList>
    </citation>
    <scope>NUCLEOTIDE SEQUENCE [LARGE SCALE GENOMIC DNA]</scope>
    <source>
        <strain evidence="3">CGMCC 4.7132</strain>
    </source>
</reference>
<organism evidence="2 3">
    <name type="scientific">Sphaerisporangium dianthi</name>
    <dbReference type="NCBI Taxonomy" id="1436120"/>
    <lineage>
        <taxon>Bacteria</taxon>
        <taxon>Bacillati</taxon>
        <taxon>Actinomycetota</taxon>
        <taxon>Actinomycetes</taxon>
        <taxon>Streptosporangiales</taxon>
        <taxon>Streptosporangiaceae</taxon>
        <taxon>Sphaerisporangium</taxon>
    </lineage>
</organism>
<dbReference type="SUPFAM" id="SSF53822">
    <property type="entry name" value="Periplasmic binding protein-like I"/>
    <property type="match status" value="1"/>
</dbReference>
<evidence type="ECO:0000256" key="1">
    <source>
        <dbReference type="SAM" id="MobiDB-lite"/>
    </source>
</evidence>
<feature type="region of interest" description="Disordered" evidence="1">
    <location>
        <begin position="1"/>
        <end position="49"/>
    </location>
</feature>
<proteinExistence type="predicted"/>
<accession>A0ABV9CU27</accession>
<dbReference type="Gene3D" id="3.40.50.2300">
    <property type="match status" value="2"/>
</dbReference>
<feature type="compositionally biased region" description="Basic and acidic residues" evidence="1">
    <location>
        <begin position="29"/>
        <end position="49"/>
    </location>
</feature>
<keyword evidence="3" id="KW-1185">Reference proteome</keyword>
<dbReference type="RefSeq" id="WP_380851749.1">
    <property type="nucleotide sequence ID" value="NZ_JBHSFP010000056.1"/>
</dbReference>
<gene>
    <name evidence="2" type="ORF">ACFO60_38710</name>
</gene>
<evidence type="ECO:0000313" key="3">
    <source>
        <dbReference type="Proteomes" id="UP001596004"/>
    </source>
</evidence>